<dbReference type="AlphaFoldDB" id="E9I4L7"/>
<protein>
    <submittedName>
        <fullName evidence="2">Uncharacterized protein</fullName>
    </submittedName>
</protein>
<feature type="region of interest" description="Disordered" evidence="1">
    <location>
        <begin position="167"/>
        <end position="187"/>
    </location>
</feature>
<keyword evidence="3" id="KW-1185">Reference proteome</keyword>
<evidence type="ECO:0000313" key="2">
    <source>
        <dbReference type="EMBL" id="EFX61063.1"/>
    </source>
</evidence>
<evidence type="ECO:0000313" key="3">
    <source>
        <dbReference type="Proteomes" id="UP000000305"/>
    </source>
</evidence>
<gene>
    <name evidence="2" type="ORF">DAPPUDRAFT_340701</name>
</gene>
<dbReference type="InParanoid" id="E9I4L7"/>
<dbReference type="KEGG" id="dpx:DAPPUDRAFT_340701"/>
<proteinExistence type="predicted"/>
<dbReference type="Proteomes" id="UP000000305">
    <property type="component" value="Unassembled WGS sequence"/>
</dbReference>
<dbReference type="HOGENOM" id="CLU_1257206_0_0_1"/>
<feature type="compositionally biased region" description="Basic and acidic residues" evidence="1">
    <location>
        <begin position="167"/>
        <end position="176"/>
    </location>
</feature>
<evidence type="ECO:0000256" key="1">
    <source>
        <dbReference type="SAM" id="MobiDB-lite"/>
    </source>
</evidence>
<reference evidence="2 3" key="1">
    <citation type="journal article" date="2011" name="Science">
        <title>The ecoresponsive genome of Daphnia pulex.</title>
        <authorList>
            <person name="Colbourne J.K."/>
            <person name="Pfrender M.E."/>
            <person name="Gilbert D."/>
            <person name="Thomas W.K."/>
            <person name="Tucker A."/>
            <person name="Oakley T.H."/>
            <person name="Tokishita S."/>
            <person name="Aerts A."/>
            <person name="Arnold G.J."/>
            <person name="Basu M.K."/>
            <person name="Bauer D.J."/>
            <person name="Caceres C.E."/>
            <person name="Carmel L."/>
            <person name="Casola C."/>
            <person name="Choi J.H."/>
            <person name="Detter J.C."/>
            <person name="Dong Q."/>
            <person name="Dusheyko S."/>
            <person name="Eads B.D."/>
            <person name="Frohlich T."/>
            <person name="Geiler-Samerotte K.A."/>
            <person name="Gerlach D."/>
            <person name="Hatcher P."/>
            <person name="Jogdeo S."/>
            <person name="Krijgsveld J."/>
            <person name="Kriventseva E.V."/>
            <person name="Kultz D."/>
            <person name="Laforsch C."/>
            <person name="Lindquist E."/>
            <person name="Lopez J."/>
            <person name="Manak J.R."/>
            <person name="Muller J."/>
            <person name="Pangilinan J."/>
            <person name="Patwardhan R.P."/>
            <person name="Pitluck S."/>
            <person name="Pritham E.J."/>
            <person name="Rechtsteiner A."/>
            <person name="Rho M."/>
            <person name="Rogozin I.B."/>
            <person name="Sakarya O."/>
            <person name="Salamov A."/>
            <person name="Schaack S."/>
            <person name="Shapiro H."/>
            <person name="Shiga Y."/>
            <person name="Skalitzky C."/>
            <person name="Smith Z."/>
            <person name="Souvorov A."/>
            <person name="Sung W."/>
            <person name="Tang Z."/>
            <person name="Tsuchiya D."/>
            <person name="Tu H."/>
            <person name="Vos H."/>
            <person name="Wang M."/>
            <person name="Wolf Y.I."/>
            <person name="Yamagata H."/>
            <person name="Yamada T."/>
            <person name="Ye Y."/>
            <person name="Shaw J.R."/>
            <person name="Andrews J."/>
            <person name="Crease T.J."/>
            <person name="Tang H."/>
            <person name="Lucas S.M."/>
            <person name="Robertson H.M."/>
            <person name="Bork P."/>
            <person name="Koonin E.V."/>
            <person name="Zdobnov E.M."/>
            <person name="Grigoriev I.V."/>
            <person name="Lynch M."/>
            <person name="Boore J.L."/>
        </authorList>
    </citation>
    <scope>NUCLEOTIDE SEQUENCE [LARGE SCALE GENOMIC DNA]</scope>
</reference>
<accession>E9I4L7</accession>
<sequence>MADNLDEEIRQTIHFRTNMKLIPSICDHHKATYTTRFNCFKHSKKCDNPFNNHSKSNRPLGSCIVNLTSCVKVSSKSDLHFYPGQHLCVDCDKQLHLLVLNNDDEKESLNIEETLNLENAIQSAAGEGFSTENVDGTSQVCSSTTKTSNEVISKKGKQIQQKIPLSVEKKTHESKLKTGKPFQQQSKIGIKSTTKTRSTIENPVLSCSHHELQDIHMTEV</sequence>
<organism evidence="2 3">
    <name type="scientific">Daphnia pulex</name>
    <name type="common">Water flea</name>
    <dbReference type="NCBI Taxonomy" id="6669"/>
    <lineage>
        <taxon>Eukaryota</taxon>
        <taxon>Metazoa</taxon>
        <taxon>Ecdysozoa</taxon>
        <taxon>Arthropoda</taxon>
        <taxon>Crustacea</taxon>
        <taxon>Branchiopoda</taxon>
        <taxon>Diplostraca</taxon>
        <taxon>Cladocera</taxon>
        <taxon>Anomopoda</taxon>
        <taxon>Daphniidae</taxon>
        <taxon>Daphnia</taxon>
    </lineage>
</organism>
<name>E9I4L7_DAPPU</name>
<dbReference type="EMBL" id="GL735096">
    <property type="protein sequence ID" value="EFX61063.1"/>
    <property type="molecule type" value="Genomic_DNA"/>
</dbReference>